<dbReference type="AlphaFoldDB" id="A0A4R4P530"/>
<protein>
    <recommendedName>
        <fullName evidence="5">Glycoside hydrolase family 42 N-terminal domain-containing protein</fullName>
    </recommendedName>
</protein>
<evidence type="ECO:0000256" key="2">
    <source>
        <dbReference type="SAM" id="SignalP"/>
    </source>
</evidence>
<proteinExistence type="predicted"/>
<dbReference type="EMBL" id="SMKA01000283">
    <property type="protein sequence ID" value="TDC17165.1"/>
    <property type="molecule type" value="Genomic_DNA"/>
</dbReference>
<dbReference type="RefSeq" id="WP_132414514.1">
    <property type="nucleotide sequence ID" value="NZ_SMKA01000283.1"/>
</dbReference>
<feature type="signal peptide" evidence="2">
    <location>
        <begin position="1"/>
        <end position="22"/>
    </location>
</feature>
<keyword evidence="4" id="KW-1185">Reference proteome</keyword>
<dbReference type="OrthoDB" id="3494876at2"/>
<name>A0A4R4P530_9ACTN</name>
<dbReference type="InterPro" id="IPR017853">
    <property type="entry name" value="GH"/>
</dbReference>
<dbReference type="Proteomes" id="UP000295075">
    <property type="component" value="Unassembled WGS sequence"/>
</dbReference>
<sequence>MKRWMALIAAAGMVLAGQQAMATETKAEQQFPDVKTRTKGIIPPGGVLTSKTGGNTIDAETRETKPRADGRYHYDSPKLIQRLKAMNVNTYLFGIWESPTDWDDLRSEFAPLARAAGIDIWLDLVPPSECQADRPEGPYLEGYCSRPFKLDFIAWARNIATLSLQYPNVKAWQIDDFLIGQNEKLFTTQYLAQIKQTQDAINPNLGFLTTMYYWDYTDAHLNRLAPYIDGVLFPYLGGGQSTTDARYVAAQLDELLAKLTPKHLDLILLLYTDRFLDAALPPTPEYVAESLKQAMPYAADGRIGGIVAYGAPVNYDRRPTIASNNLAQTGEGRLSFAQGIYTTAPAGGFAEAYQQVTVDPAAGSYNLRFATYDQVSRTPAKSGKLYKEVLIDDQVVWRSDVADEFGFTWAPASVDLTAALRGKTTAKLSLKLYAQNPANFPIDVGFDSLVPTGFSIANFGFEDVNPATRAWQFKQQSPIIHGTIDKFSSHQAKDVYDVIAAAFGGQPQPAVPTTPATPIPGDLPRTGTTYQPGGVGAIRNSAMYGKGRLSLFVPERTATTTGSCVWAEQRMAVDPNASRYEISWWDYGGFAADLLGYHMKQVTIVTSKEKKLLSNLDAAESPKVWMNGQGNWGAVDITQFVRGESSVVLQFALCEQQGVGDFLVDVGFDEIDAVGLTVTNGDFEQGSTGWTIVSPHPGMKAQVLTAN</sequence>
<reference evidence="3 4" key="1">
    <citation type="submission" date="2019-03" db="EMBL/GenBank/DDBJ databases">
        <title>Draft genome sequences of novel Actinobacteria.</title>
        <authorList>
            <person name="Sahin N."/>
            <person name="Ay H."/>
            <person name="Saygin H."/>
        </authorList>
    </citation>
    <scope>NUCLEOTIDE SEQUENCE [LARGE SCALE GENOMIC DNA]</scope>
    <source>
        <strain evidence="3 4">JCM 30547</strain>
    </source>
</reference>
<accession>A0A4R4P530</accession>
<evidence type="ECO:0008006" key="5">
    <source>
        <dbReference type="Google" id="ProtNLM"/>
    </source>
</evidence>
<evidence type="ECO:0000313" key="4">
    <source>
        <dbReference type="Proteomes" id="UP000295075"/>
    </source>
</evidence>
<gene>
    <name evidence="3" type="ORF">E1261_37580</name>
</gene>
<evidence type="ECO:0000256" key="1">
    <source>
        <dbReference type="SAM" id="MobiDB-lite"/>
    </source>
</evidence>
<feature type="region of interest" description="Disordered" evidence="1">
    <location>
        <begin position="36"/>
        <end position="58"/>
    </location>
</feature>
<evidence type="ECO:0000313" key="3">
    <source>
        <dbReference type="EMBL" id="TDC17165.1"/>
    </source>
</evidence>
<dbReference type="SUPFAM" id="SSF51445">
    <property type="entry name" value="(Trans)glycosidases"/>
    <property type="match status" value="1"/>
</dbReference>
<keyword evidence="2" id="KW-0732">Signal</keyword>
<organism evidence="3 4">
    <name type="scientific">Kribbella albertanoniae</name>
    <dbReference type="NCBI Taxonomy" id="1266829"/>
    <lineage>
        <taxon>Bacteria</taxon>
        <taxon>Bacillati</taxon>
        <taxon>Actinomycetota</taxon>
        <taxon>Actinomycetes</taxon>
        <taxon>Propionibacteriales</taxon>
        <taxon>Kribbellaceae</taxon>
        <taxon>Kribbella</taxon>
    </lineage>
</organism>
<feature type="chain" id="PRO_5020305585" description="Glycoside hydrolase family 42 N-terminal domain-containing protein" evidence="2">
    <location>
        <begin position="23"/>
        <end position="707"/>
    </location>
</feature>
<comment type="caution">
    <text evidence="3">The sequence shown here is derived from an EMBL/GenBank/DDBJ whole genome shotgun (WGS) entry which is preliminary data.</text>
</comment>